<dbReference type="SUPFAM" id="SSF64518">
    <property type="entry name" value="Phase 1 flagellin"/>
    <property type="match status" value="1"/>
</dbReference>
<organism evidence="1 2">
    <name type="scientific">Pontivivens nitratireducens</name>
    <dbReference type="NCBI Taxonomy" id="2758038"/>
    <lineage>
        <taxon>Bacteria</taxon>
        <taxon>Pseudomonadati</taxon>
        <taxon>Pseudomonadota</taxon>
        <taxon>Alphaproteobacteria</taxon>
        <taxon>Rhodobacterales</taxon>
        <taxon>Paracoccaceae</taxon>
        <taxon>Pontivivens</taxon>
    </lineage>
</organism>
<keyword evidence="2" id="KW-1185">Reference proteome</keyword>
<evidence type="ECO:0000313" key="2">
    <source>
        <dbReference type="Proteomes" id="UP000500791"/>
    </source>
</evidence>
<dbReference type="EMBL" id="CP049811">
    <property type="protein sequence ID" value="QIK40637.1"/>
    <property type="molecule type" value="Genomic_DNA"/>
</dbReference>
<dbReference type="RefSeq" id="WP_166190325.1">
    <property type="nucleotide sequence ID" value="NZ_CP049811.1"/>
</dbReference>
<reference evidence="1 2" key="1">
    <citation type="submission" date="2020-03" db="EMBL/GenBank/DDBJ databases">
        <title>Complete genome sequence of Monaibacterium sp. ALG8 with diverse plasmids.</title>
        <authorList>
            <person name="Sun C."/>
        </authorList>
    </citation>
    <scope>NUCLEOTIDE SEQUENCE [LARGE SCALE GENOMIC DNA]</scope>
    <source>
        <strain evidence="1 2">ALG8</strain>
    </source>
</reference>
<protein>
    <submittedName>
        <fullName evidence="1">Uncharacterized protein</fullName>
    </submittedName>
</protein>
<accession>A0A6G7VLG9</accession>
<gene>
    <name evidence="1" type="ORF">G8E03_07565</name>
</gene>
<sequence length="311" mass="33538">MISSYTSDIAALLTRGAQLNQAKADASIAESELLSGRRENVAVSGFATTQRVQRINLDLTRLQSDQQSLTILRSKLQTTEVAFKNLESQTSALTDEMLGDATDFGTSPVQIAKARNALDDLLGQMGKQEGISGTRHVDTDALLAGVQSAISTSADPVAAMQVYFERGGAFDTQFPANPMPERPRLSDGSVSVSPTDFDTDGIRAAIEGLVSVVVGDAVQTEQFETYALERMLEGQDGLISIRTVTGSKISQVENRETDMASRATALSLERKALDGVDPYEAASRLQAYQDTLDMTLVLTKRMSDLSLARYL</sequence>
<dbReference type="Proteomes" id="UP000500791">
    <property type="component" value="Chromosome"/>
</dbReference>
<dbReference type="AlphaFoldDB" id="A0A6G7VLG9"/>
<name>A0A6G7VLG9_9RHOB</name>
<dbReference type="KEGG" id="mon:G8E03_07565"/>
<proteinExistence type="predicted"/>
<evidence type="ECO:0000313" key="1">
    <source>
        <dbReference type="EMBL" id="QIK40637.1"/>
    </source>
</evidence>